<evidence type="ECO:0000256" key="3">
    <source>
        <dbReference type="ARBA" id="ARBA00022527"/>
    </source>
</evidence>
<dbReference type="GO" id="GO:0004712">
    <property type="term" value="F:protein serine/threonine/tyrosine kinase activity"/>
    <property type="evidence" value="ECO:0007669"/>
    <property type="project" value="UniProtKB-EC"/>
</dbReference>
<dbReference type="SMART" id="SM00220">
    <property type="entry name" value="S_TKc"/>
    <property type="match status" value="1"/>
</dbReference>
<keyword evidence="5 11" id="KW-0547">Nucleotide-binding</keyword>
<dbReference type="GO" id="GO:0004674">
    <property type="term" value="F:protein serine/threonine kinase activity"/>
    <property type="evidence" value="ECO:0007669"/>
    <property type="project" value="UniProtKB-KW"/>
</dbReference>
<comment type="catalytic activity">
    <reaction evidence="9">
        <text>L-threonyl-[protein] + ATP = O-phospho-L-threonyl-[protein] + ADP + H(+)</text>
        <dbReference type="Rhea" id="RHEA:46608"/>
        <dbReference type="Rhea" id="RHEA-COMP:11060"/>
        <dbReference type="Rhea" id="RHEA-COMP:11605"/>
        <dbReference type="ChEBI" id="CHEBI:15378"/>
        <dbReference type="ChEBI" id="CHEBI:30013"/>
        <dbReference type="ChEBI" id="CHEBI:30616"/>
        <dbReference type="ChEBI" id="CHEBI:61977"/>
        <dbReference type="ChEBI" id="CHEBI:456216"/>
        <dbReference type="EC" id="2.7.12.1"/>
    </reaction>
</comment>
<dbReference type="InterPro" id="IPR000719">
    <property type="entry name" value="Prot_kinase_dom"/>
</dbReference>
<dbReference type="CDD" id="cd14226">
    <property type="entry name" value="PKc_DYRK1"/>
    <property type="match status" value="1"/>
</dbReference>
<dbReference type="GO" id="GO:0005524">
    <property type="term" value="F:ATP binding"/>
    <property type="evidence" value="ECO:0007669"/>
    <property type="project" value="UniProtKB-UniRule"/>
</dbReference>
<protein>
    <recommendedName>
        <fullName evidence="2">dual-specificity kinase</fullName>
        <ecNumber evidence="2">2.7.12.1</ecNumber>
    </recommendedName>
</protein>
<dbReference type="PANTHER" id="PTHR24058:SF28">
    <property type="entry name" value="SERINE_THREONINE-PROTEIN KINASE MINIBRAIN"/>
    <property type="match status" value="1"/>
</dbReference>
<dbReference type="InterPro" id="IPR017441">
    <property type="entry name" value="Protein_kinase_ATP_BS"/>
</dbReference>
<feature type="compositionally biased region" description="Pro residues" evidence="12">
    <location>
        <begin position="411"/>
        <end position="424"/>
    </location>
</feature>
<dbReference type="PROSITE" id="PS00108">
    <property type="entry name" value="PROTEIN_KINASE_ST"/>
    <property type="match status" value="1"/>
</dbReference>
<evidence type="ECO:0000256" key="4">
    <source>
        <dbReference type="ARBA" id="ARBA00022679"/>
    </source>
</evidence>
<proteinExistence type="inferred from homology"/>
<evidence type="ECO:0000313" key="15">
    <source>
        <dbReference type="Proteomes" id="UP001497525"/>
    </source>
</evidence>
<dbReference type="Proteomes" id="UP001497525">
    <property type="component" value="Unassembled WGS sequence"/>
</dbReference>
<evidence type="ECO:0000259" key="13">
    <source>
        <dbReference type="PROSITE" id="PS50011"/>
    </source>
</evidence>
<keyword evidence="3" id="KW-0723">Serine/threonine-protein kinase</keyword>
<dbReference type="PROSITE" id="PS00107">
    <property type="entry name" value="PROTEIN_KINASE_ATP"/>
    <property type="match status" value="1"/>
</dbReference>
<keyword evidence="6" id="KW-0418">Kinase</keyword>
<dbReference type="InterPro" id="IPR050494">
    <property type="entry name" value="Ser_Thr_dual-spec_kinase"/>
</dbReference>
<dbReference type="InterPro" id="IPR044131">
    <property type="entry name" value="PKc_DYR1A/1B"/>
</dbReference>
<comment type="catalytic activity">
    <reaction evidence="10">
        <text>L-tyrosyl-[protein] + ATP = O-phospho-L-tyrosyl-[protein] + ADP + H(+)</text>
        <dbReference type="Rhea" id="RHEA:10596"/>
        <dbReference type="Rhea" id="RHEA-COMP:10136"/>
        <dbReference type="Rhea" id="RHEA-COMP:20101"/>
        <dbReference type="ChEBI" id="CHEBI:15378"/>
        <dbReference type="ChEBI" id="CHEBI:30616"/>
        <dbReference type="ChEBI" id="CHEBI:46858"/>
        <dbReference type="ChEBI" id="CHEBI:61978"/>
        <dbReference type="ChEBI" id="CHEBI:456216"/>
        <dbReference type="EC" id="2.7.12.1"/>
    </reaction>
</comment>
<sequence length="1095" mass="117386">MNKFLLTTNTGSNASATIKSSSSDKLSAATVPVRSDDGSLSKHAQFAKRADCFDCKFPKGKPSDIMTNIGERLGKSSDTVRHRLEQQSSPSLPLTCGAIYGQLVTADQLSRLEQQNTAEKGDDPNKLSNEPAKKSSMPSGKSVPAEDESSGKYALITSSVGTVETPSVVMVQSAYANLDPSYTAKTLQQQMHKEQHQPMDVSHSLTSDTHIDYTGQPTAMDIGGQPGSPSLSKPSGRCVMPTSPSHSNGNTYCYPNFPYVVSTSCASTYVTSTCPRGKDTCGGRPGAAAEPAVVCSALRDTENRPLIKMSVNLIRTYKNINEVYYRKKRRLREQAGEDNSQKRERKGSLTTLTNGGAATTAHQASAIALNPATATTGAVTCRCHIHHHRHICPQQQQQSGVPLSGLGPAHAPVPPPHRCGPLPPGASSNGSCAAAVLSRIPGANQSRHPGLQPASQHLTTHQVAHATLPTTKESLTSHYQNQHVYDSGSSITMAATSNTALGPVMATKAKQHLVTPSTTTTATVAATAASGIRGLPATTTVAGQQGQQGQTAANGGAVAAFSQHHGFVRIGDIWQDRYEILALIGKGTFGQVVRALDHLTGEEVAIKIIKNKRSFLQQAEIEIKLLREMAAFQINDQLAAEVGANYIVNLKGHFSYHGHLCLVFELLSYNLYDLLGNTNYRGVSLNLTRKFAQQLCAALVFLSRPDVQIIHCDLKPENILLVNPKRSAIKVIDFGSSCHVSEKVYQYIQSRFYRSPEVLLNLDYGLGIDMWSLGCILVEMHTGEPLFSGSNELEQILQIVEVLGFPPVYMIEASPKLSTFFETISLNGANSNTTPGLTTSCSPVLPNSTATCTAPTTTSSSPVVSGQKVGQSNASSSLSSSGLLLSSSGTMWYKPKRIWKKQDWSYECNFQGVGSRPLRSVVGADTGGPQGRRQDEPGHAPEDYDKFVDLVQRMLVFEPRHRIRPEEALAHRFFMRKEDTQSITTHPVSQSVIPPTTTNTTTSFVATNISNMSAPCPGINAGIRSGQVEVTSVASLPSTGMNENKQTAVVDQEMAPSYLTFAPNQDPKSHNSPPATTVAAAPKAPPVVQSTTANG</sequence>
<dbReference type="Pfam" id="PF00069">
    <property type="entry name" value="Pkinase"/>
    <property type="match status" value="1"/>
</dbReference>
<feature type="compositionally biased region" description="Basic and acidic residues" evidence="12">
    <location>
        <begin position="332"/>
        <end position="342"/>
    </location>
</feature>
<comment type="catalytic activity">
    <reaction evidence="8">
        <text>L-seryl-[protein] + ATP = O-phospho-L-seryl-[protein] + ADP + H(+)</text>
        <dbReference type="Rhea" id="RHEA:17989"/>
        <dbReference type="Rhea" id="RHEA-COMP:9863"/>
        <dbReference type="Rhea" id="RHEA-COMP:11604"/>
        <dbReference type="ChEBI" id="CHEBI:15378"/>
        <dbReference type="ChEBI" id="CHEBI:29999"/>
        <dbReference type="ChEBI" id="CHEBI:30616"/>
        <dbReference type="ChEBI" id="CHEBI:83421"/>
        <dbReference type="ChEBI" id="CHEBI:456216"/>
        <dbReference type="EC" id="2.7.12.1"/>
    </reaction>
</comment>
<keyword evidence="4" id="KW-0808">Transferase</keyword>
<evidence type="ECO:0000256" key="9">
    <source>
        <dbReference type="ARBA" id="ARBA00049308"/>
    </source>
</evidence>
<comment type="similarity">
    <text evidence="1">Belongs to the protein kinase superfamily. CMGC Ser/Thr protein kinase family. MNB/DYRK subfamily.</text>
</comment>
<dbReference type="PROSITE" id="PS50011">
    <property type="entry name" value="PROTEIN_KINASE_DOM"/>
    <property type="match status" value="1"/>
</dbReference>
<feature type="region of interest" description="Disordered" evidence="12">
    <location>
        <begin position="851"/>
        <end position="879"/>
    </location>
</feature>
<dbReference type="InterPro" id="IPR011009">
    <property type="entry name" value="Kinase-like_dom_sf"/>
</dbReference>
<accession>A0AAV2T0W6</accession>
<feature type="region of interest" description="Disordered" evidence="12">
    <location>
        <begin position="394"/>
        <end position="431"/>
    </location>
</feature>
<comment type="caution">
    <text evidence="14">The sequence shown here is derived from an EMBL/GenBank/DDBJ whole genome shotgun (WGS) entry which is preliminary data.</text>
</comment>
<feature type="compositionally biased region" description="Low complexity" evidence="12">
    <location>
        <begin position="1073"/>
        <end position="1088"/>
    </location>
</feature>
<keyword evidence="7 11" id="KW-0067">ATP-binding</keyword>
<feature type="compositionally biased region" description="Low complexity" evidence="12">
    <location>
        <begin position="851"/>
        <end position="865"/>
    </location>
</feature>
<evidence type="ECO:0000256" key="2">
    <source>
        <dbReference type="ARBA" id="ARBA00013203"/>
    </source>
</evidence>
<feature type="region of interest" description="Disordered" evidence="12">
    <location>
        <begin position="115"/>
        <end position="150"/>
    </location>
</feature>
<evidence type="ECO:0000256" key="8">
    <source>
        <dbReference type="ARBA" id="ARBA00049003"/>
    </source>
</evidence>
<evidence type="ECO:0000256" key="7">
    <source>
        <dbReference type="ARBA" id="ARBA00022840"/>
    </source>
</evidence>
<feature type="region of interest" description="Disordered" evidence="12">
    <location>
        <begin position="332"/>
        <end position="354"/>
    </location>
</feature>
<feature type="binding site" evidence="11">
    <location>
        <position position="607"/>
    </location>
    <ligand>
        <name>ATP</name>
        <dbReference type="ChEBI" id="CHEBI:30616"/>
    </ligand>
</feature>
<feature type="domain" description="Protein kinase" evidence="13">
    <location>
        <begin position="578"/>
        <end position="974"/>
    </location>
</feature>
<dbReference type="AlphaFoldDB" id="A0AAV2T0W6"/>
<evidence type="ECO:0000256" key="11">
    <source>
        <dbReference type="PROSITE-ProRule" id="PRU10141"/>
    </source>
</evidence>
<dbReference type="EC" id="2.7.12.1" evidence="2"/>
<dbReference type="PANTHER" id="PTHR24058">
    <property type="entry name" value="DUAL SPECIFICITY PROTEIN KINASE"/>
    <property type="match status" value="1"/>
</dbReference>
<dbReference type="Gene3D" id="1.10.510.10">
    <property type="entry name" value="Transferase(Phosphotransferase) domain 1"/>
    <property type="match status" value="2"/>
</dbReference>
<evidence type="ECO:0000256" key="6">
    <source>
        <dbReference type="ARBA" id="ARBA00022777"/>
    </source>
</evidence>
<dbReference type="SUPFAM" id="SSF56112">
    <property type="entry name" value="Protein kinase-like (PK-like)"/>
    <property type="match status" value="1"/>
</dbReference>
<organism evidence="14 15">
    <name type="scientific">Calicophoron daubneyi</name>
    <name type="common">Rumen fluke</name>
    <name type="synonym">Paramphistomum daubneyi</name>
    <dbReference type="NCBI Taxonomy" id="300641"/>
    <lineage>
        <taxon>Eukaryota</taxon>
        <taxon>Metazoa</taxon>
        <taxon>Spiralia</taxon>
        <taxon>Lophotrochozoa</taxon>
        <taxon>Platyhelminthes</taxon>
        <taxon>Trematoda</taxon>
        <taxon>Digenea</taxon>
        <taxon>Plagiorchiida</taxon>
        <taxon>Pronocephalata</taxon>
        <taxon>Paramphistomoidea</taxon>
        <taxon>Paramphistomidae</taxon>
        <taxon>Calicophoron</taxon>
    </lineage>
</organism>
<dbReference type="EMBL" id="CAXLJL010000001">
    <property type="protein sequence ID" value="CAL5129217.1"/>
    <property type="molecule type" value="Genomic_DNA"/>
</dbReference>
<feature type="region of interest" description="Disordered" evidence="12">
    <location>
        <begin position="1061"/>
        <end position="1095"/>
    </location>
</feature>
<gene>
    <name evidence="14" type="ORF">CDAUBV1_LOCUS163</name>
</gene>
<evidence type="ECO:0000256" key="1">
    <source>
        <dbReference type="ARBA" id="ARBA00008867"/>
    </source>
</evidence>
<dbReference type="InterPro" id="IPR008271">
    <property type="entry name" value="Ser/Thr_kinase_AS"/>
</dbReference>
<reference evidence="14" key="1">
    <citation type="submission" date="2024-06" db="EMBL/GenBank/DDBJ databases">
        <authorList>
            <person name="Liu X."/>
            <person name="Lenzi L."/>
            <person name="Haldenby T S."/>
            <person name="Uol C."/>
        </authorList>
    </citation>
    <scope>NUCLEOTIDE SEQUENCE</scope>
</reference>
<evidence type="ECO:0000256" key="12">
    <source>
        <dbReference type="SAM" id="MobiDB-lite"/>
    </source>
</evidence>
<name>A0AAV2T0W6_CALDB</name>
<evidence type="ECO:0000256" key="5">
    <source>
        <dbReference type="ARBA" id="ARBA00022741"/>
    </source>
</evidence>
<feature type="region of interest" description="Disordered" evidence="12">
    <location>
        <begin position="919"/>
        <end position="942"/>
    </location>
</feature>
<evidence type="ECO:0000256" key="10">
    <source>
        <dbReference type="ARBA" id="ARBA00051680"/>
    </source>
</evidence>
<evidence type="ECO:0000313" key="14">
    <source>
        <dbReference type="EMBL" id="CAL5129217.1"/>
    </source>
</evidence>
<feature type="compositionally biased region" description="Basic and acidic residues" evidence="12">
    <location>
        <begin position="932"/>
        <end position="942"/>
    </location>
</feature>